<dbReference type="GO" id="GO:0016740">
    <property type="term" value="F:transferase activity"/>
    <property type="evidence" value="ECO:0007669"/>
    <property type="project" value="UniProtKB-KW"/>
</dbReference>
<comment type="caution">
    <text evidence="2">The sequence shown here is derived from an EMBL/GenBank/DDBJ whole genome shotgun (WGS) entry which is preliminary data.</text>
</comment>
<dbReference type="PANTHER" id="PTHR31896:SF12">
    <property type="entry name" value="HXXXD-TYPE ACYL-TRANSFERASE FAMILY PROTEIN"/>
    <property type="match status" value="1"/>
</dbReference>
<protein>
    <recommendedName>
        <fullName evidence="4">HXXXD-type acyl-transferase family protein</fullName>
    </recommendedName>
</protein>
<dbReference type="Pfam" id="PF02458">
    <property type="entry name" value="Transferase"/>
    <property type="match status" value="3"/>
</dbReference>
<reference evidence="2" key="1">
    <citation type="submission" date="2023-03" db="EMBL/GenBank/DDBJ databases">
        <title>Chromosome-scale reference genome and RAD-based genetic map of yellow starthistle (Centaurea solstitialis) reveal putative structural variation and QTLs associated with invader traits.</title>
        <authorList>
            <person name="Reatini B."/>
            <person name="Cang F.A."/>
            <person name="Jiang Q."/>
            <person name="Mckibben M.T.W."/>
            <person name="Barker M.S."/>
            <person name="Rieseberg L.H."/>
            <person name="Dlugosch K.M."/>
        </authorList>
    </citation>
    <scope>NUCLEOTIDE SEQUENCE</scope>
    <source>
        <strain evidence="2">CAN-66</strain>
        <tissue evidence="2">Leaf</tissue>
    </source>
</reference>
<dbReference type="Gene3D" id="3.30.559.10">
    <property type="entry name" value="Chloramphenicol acetyltransferase-like domain"/>
    <property type="match status" value="4"/>
</dbReference>
<evidence type="ECO:0000256" key="1">
    <source>
        <dbReference type="ARBA" id="ARBA00022679"/>
    </source>
</evidence>
<organism evidence="2 3">
    <name type="scientific">Centaurea solstitialis</name>
    <name type="common">yellow star-thistle</name>
    <dbReference type="NCBI Taxonomy" id="347529"/>
    <lineage>
        <taxon>Eukaryota</taxon>
        <taxon>Viridiplantae</taxon>
        <taxon>Streptophyta</taxon>
        <taxon>Embryophyta</taxon>
        <taxon>Tracheophyta</taxon>
        <taxon>Spermatophyta</taxon>
        <taxon>Magnoliopsida</taxon>
        <taxon>eudicotyledons</taxon>
        <taxon>Gunneridae</taxon>
        <taxon>Pentapetalae</taxon>
        <taxon>asterids</taxon>
        <taxon>campanulids</taxon>
        <taxon>Asterales</taxon>
        <taxon>Asteraceae</taxon>
        <taxon>Carduoideae</taxon>
        <taxon>Cardueae</taxon>
        <taxon>Centaureinae</taxon>
        <taxon>Centaurea</taxon>
    </lineage>
</organism>
<dbReference type="InterPro" id="IPR023213">
    <property type="entry name" value="CAT-like_dom_sf"/>
</dbReference>
<dbReference type="Proteomes" id="UP001172457">
    <property type="component" value="Chromosome 2"/>
</dbReference>
<accession>A0AA38TGX4</accession>
<name>A0AA38TGX4_9ASTR</name>
<sequence length="870" mass="97167">MSSSSSPSISSTNHHPMESPKVEIISHCFIKPQIISKESQKPIYFSPWDLTMVNINYIQKGLLFRKPENQDFAIATFLQDLKDSLSVTLTHFHPLAARLASVKKQNPPSLILVLNPENSPGARFIHLTVDLRVSDVLEPTDVPLIVQSFFDHHKAINHDGHELSLLSVQATELVDGIFIGVSANHMVVDGTSFWHFFNSWSEVFRSKTRNGQFAPVSRPPVIERWIPPGSDPILTLPFAHEHEFIDIPNPPLLRERIFHFSADSLSKLKAKVNSEQGRIHLEPGFDSECSTTKISTLQALSAVMWRCVTRARRSPEDQETGCRLAINNRRRLSPPLPDEYLGNSVQTVRRATTAGVLLGRSVGWAARLLHEMVANHGDKAIREFVGFWVKNPYVYKIGRMFDSNSIQMGSSPRFDMYGNEFGLGRGVAVLSGYANKFDGKVTLYPGRDGGGSIDLETGDHLGPDEAFDGAVFVDFKVRRNVVQSHHLLQIHPPIFVVEKLQSPTSNGVSKVEIISHCFIKPQITSQESQKPIYFSPWDLAMFNINYIQKGLLFRKPENQDFSIATFLQDLKDSLSVTLTHFHPLAARLASVKRQDPPSMIIFLNPENSHGARFIHSTVDLSVSDVLQPTDVPMIIQSFFDHHQAGAYDGHKMSLLGGSRFFLVGHLLQKFAIDSECNTTKVSTLQALSAVVWRCVTRARRQMKNQETGCRLAINNRHRLSPPLPDEYLGNSVQAIRGVTTVGVLLGQSVGWAARLLHEMVANHDDKAIREFVGSWVKNPYVYNMGRMFDSNSIQMGSSPRFDMYENEFGLGRGVAVLSGYANKFDGKVTLYPGRDGGGSIDLEVCLLPENMAAFECDEELMSLVNGEEAI</sequence>
<dbReference type="InterPro" id="IPR051283">
    <property type="entry name" value="Sec_Metabolite_Acyltrans"/>
</dbReference>
<dbReference type="PANTHER" id="PTHR31896">
    <property type="entry name" value="FAMILY REGULATORY PROTEIN, PUTATIVE (AFU_ORTHOLOGUE AFUA_3G14730)-RELATED"/>
    <property type="match status" value="1"/>
</dbReference>
<evidence type="ECO:0008006" key="4">
    <source>
        <dbReference type="Google" id="ProtNLM"/>
    </source>
</evidence>
<dbReference type="AlphaFoldDB" id="A0AA38TGX4"/>
<evidence type="ECO:0000313" key="2">
    <source>
        <dbReference type="EMBL" id="KAJ9560743.1"/>
    </source>
</evidence>
<keyword evidence="1" id="KW-0808">Transferase</keyword>
<dbReference type="EMBL" id="JARYMX010000002">
    <property type="protein sequence ID" value="KAJ9560743.1"/>
    <property type="molecule type" value="Genomic_DNA"/>
</dbReference>
<keyword evidence="3" id="KW-1185">Reference proteome</keyword>
<evidence type="ECO:0000313" key="3">
    <source>
        <dbReference type="Proteomes" id="UP001172457"/>
    </source>
</evidence>
<proteinExistence type="predicted"/>
<gene>
    <name evidence="2" type="ORF">OSB04_005903</name>
</gene>